<feature type="compositionally biased region" description="Polar residues" evidence="1">
    <location>
        <begin position="29"/>
        <end position="41"/>
    </location>
</feature>
<proteinExistence type="predicted"/>
<dbReference type="AlphaFoldDB" id="A0A2T1DXY7"/>
<dbReference type="Gene3D" id="2.120.10.30">
    <property type="entry name" value="TolB, C-terminal domain"/>
    <property type="match status" value="1"/>
</dbReference>
<protein>
    <submittedName>
        <fullName evidence="3">Sorbosone dehydrogenase</fullName>
    </submittedName>
</protein>
<feature type="domain" description="Pyrroloquinoline quinone-dependent pyranose dehydrogenase beta-propeller" evidence="2">
    <location>
        <begin position="98"/>
        <end position="448"/>
    </location>
</feature>
<dbReference type="Proteomes" id="UP000239576">
    <property type="component" value="Unassembled WGS sequence"/>
</dbReference>
<evidence type="ECO:0000259" key="2">
    <source>
        <dbReference type="Pfam" id="PF22807"/>
    </source>
</evidence>
<reference evidence="4" key="1">
    <citation type="submission" date="2018-02" db="EMBL/GenBank/DDBJ databases">
        <authorList>
            <person name="Moore K."/>
            <person name="Momper L."/>
        </authorList>
    </citation>
    <scope>NUCLEOTIDE SEQUENCE [LARGE SCALE GENOMIC DNA]</scope>
    <source>
        <strain evidence="4">ULC18</strain>
    </source>
</reference>
<dbReference type="SUPFAM" id="SSF50952">
    <property type="entry name" value="Soluble quinoprotein glucose dehydrogenase"/>
    <property type="match status" value="1"/>
</dbReference>
<reference evidence="3 4" key="2">
    <citation type="submission" date="2018-03" db="EMBL/GenBank/DDBJ databases">
        <title>The ancient ancestry and fast evolution of plastids.</title>
        <authorList>
            <person name="Moore K.R."/>
            <person name="Magnabosco C."/>
            <person name="Momper L."/>
            <person name="Gold D.A."/>
            <person name="Bosak T."/>
            <person name="Fournier G.P."/>
        </authorList>
    </citation>
    <scope>NUCLEOTIDE SEQUENCE [LARGE SCALE GENOMIC DNA]</scope>
    <source>
        <strain evidence="3 4">ULC18</strain>
    </source>
</reference>
<evidence type="ECO:0000313" key="3">
    <source>
        <dbReference type="EMBL" id="PSB25244.1"/>
    </source>
</evidence>
<sequence length="450" mass="48923">MIRLPFLTLLGLAVVACRTADTSRAAPSISPSSTGSVQISEQTQTNAAQAPAAKLMPTAVLSPQPIAITPASLPKPYASSSASKSPNVIPIPPTPTLKVPTGFVVTIFAEGLDRPRWLALTPTGDVLVTETRQNRIQLLRDANKDGVAEVKKTFASSQNSLNIPFGMSFSNDAFFLGNTAAVLRFPYTKGQEQLQGTGTKITDLPGGGYNQHWTRNVVVSPDRTKLYVSIGSQSNADEEPLPRASVQVMNLDGSDRQTFASGLRNPVGLAFHPTTRDLYATVNERDGLGDDLVPDYFTRLQTGQFYGWPYAYMTPDRLDPNHVQNGRSSRPDLAAQTRTPDVLFQAHSAALGLQFYNGQTFPAKYRNGAFVAFRGSWNRDRGTGYKIVFVPFSAEGRPQGYYEDFLTGFLVNPSGPDTWGRPVGLLALPDGSLLLTEEANGRIYRIQYKG</sequence>
<organism evidence="3 4">
    <name type="scientific">Stenomitos frigidus ULC18</name>
    <dbReference type="NCBI Taxonomy" id="2107698"/>
    <lineage>
        <taxon>Bacteria</taxon>
        <taxon>Bacillati</taxon>
        <taxon>Cyanobacteriota</taxon>
        <taxon>Cyanophyceae</taxon>
        <taxon>Leptolyngbyales</taxon>
        <taxon>Leptolyngbyaceae</taxon>
        <taxon>Stenomitos</taxon>
    </lineage>
</organism>
<dbReference type="PANTHER" id="PTHR33546:SF1">
    <property type="entry name" value="LARGE, MULTIFUNCTIONAL SECRETED PROTEIN"/>
    <property type="match status" value="1"/>
</dbReference>
<dbReference type="InterPro" id="IPR011042">
    <property type="entry name" value="6-blade_b-propeller_TolB-like"/>
</dbReference>
<accession>A0A2T1DXY7</accession>
<feature type="compositionally biased region" description="Low complexity" evidence="1">
    <location>
        <begin position="42"/>
        <end position="51"/>
    </location>
</feature>
<evidence type="ECO:0000256" key="1">
    <source>
        <dbReference type="SAM" id="MobiDB-lite"/>
    </source>
</evidence>
<gene>
    <name evidence="3" type="ORF">C7B82_24025</name>
</gene>
<dbReference type="InterPro" id="IPR054539">
    <property type="entry name" value="Beta-prop_PDH"/>
</dbReference>
<dbReference type="PROSITE" id="PS51257">
    <property type="entry name" value="PROKAR_LIPOPROTEIN"/>
    <property type="match status" value="1"/>
</dbReference>
<dbReference type="Pfam" id="PF22807">
    <property type="entry name" value="TrAA12"/>
    <property type="match status" value="1"/>
</dbReference>
<keyword evidence="4" id="KW-1185">Reference proteome</keyword>
<dbReference type="PANTHER" id="PTHR33546">
    <property type="entry name" value="LARGE, MULTIFUNCTIONAL SECRETED PROTEIN-RELATED"/>
    <property type="match status" value="1"/>
</dbReference>
<dbReference type="OrthoDB" id="9770043at2"/>
<dbReference type="EMBL" id="PVWK01000127">
    <property type="protein sequence ID" value="PSB25244.1"/>
    <property type="molecule type" value="Genomic_DNA"/>
</dbReference>
<dbReference type="InterPro" id="IPR011041">
    <property type="entry name" value="Quinoprot_gluc/sorb_DH_b-prop"/>
</dbReference>
<comment type="caution">
    <text evidence="3">The sequence shown here is derived from an EMBL/GenBank/DDBJ whole genome shotgun (WGS) entry which is preliminary data.</text>
</comment>
<evidence type="ECO:0000313" key="4">
    <source>
        <dbReference type="Proteomes" id="UP000239576"/>
    </source>
</evidence>
<feature type="region of interest" description="Disordered" evidence="1">
    <location>
        <begin position="24"/>
        <end position="51"/>
    </location>
</feature>
<dbReference type="RefSeq" id="WP_106259247.1">
    <property type="nucleotide sequence ID" value="NZ_CAWNSW010000035.1"/>
</dbReference>
<name>A0A2T1DXY7_9CYAN</name>